<protein>
    <submittedName>
        <fullName evidence="8">MFS transporter</fullName>
    </submittedName>
</protein>
<reference evidence="8" key="2">
    <citation type="submission" date="2021-09" db="EMBL/GenBank/DDBJ databases">
        <authorList>
            <person name="Gilroy R."/>
        </authorList>
    </citation>
    <scope>NUCLEOTIDE SEQUENCE</scope>
    <source>
        <strain evidence="8">ChiGjej5B5-22894</strain>
    </source>
</reference>
<keyword evidence="4 6" id="KW-1133">Transmembrane helix</keyword>
<feature type="transmembrane region" description="Helical" evidence="6">
    <location>
        <begin position="403"/>
        <end position="421"/>
    </location>
</feature>
<dbReference type="CDD" id="cd06174">
    <property type="entry name" value="MFS"/>
    <property type="match status" value="1"/>
</dbReference>
<keyword evidence="5 6" id="KW-0472">Membrane</keyword>
<name>A0A921MWF3_9MICO</name>
<evidence type="ECO:0000256" key="4">
    <source>
        <dbReference type="ARBA" id="ARBA00022989"/>
    </source>
</evidence>
<reference evidence="8" key="1">
    <citation type="journal article" date="2021" name="PeerJ">
        <title>Extensive microbial diversity within the chicken gut microbiome revealed by metagenomics and culture.</title>
        <authorList>
            <person name="Gilroy R."/>
            <person name="Ravi A."/>
            <person name="Getino M."/>
            <person name="Pursley I."/>
            <person name="Horton D.L."/>
            <person name="Alikhan N.F."/>
            <person name="Baker D."/>
            <person name="Gharbi K."/>
            <person name="Hall N."/>
            <person name="Watson M."/>
            <person name="Adriaenssens E.M."/>
            <person name="Foster-Nyarko E."/>
            <person name="Jarju S."/>
            <person name="Secka A."/>
            <person name="Antonio M."/>
            <person name="Oren A."/>
            <person name="Chaudhuri R.R."/>
            <person name="La Ragione R."/>
            <person name="Hildebrand F."/>
            <person name="Pallen M.J."/>
        </authorList>
    </citation>
    <scope>NUCLEOTIDE SEQUENCE</scope>
    <source>
        <strain evidence="8">ChiGjej5B5-22894</strain>
    </source>
</reference>
<dbReference type="Proteomes" id="UP000742460">
    <property type="component" value="Unassembled WGS sequence"/>
</dbReference>
<organism evidence="8 9">
    <name type="scientific">Brachybacterium massiliense</name>
    <dbReference type="NCBI Taxonomy" id="1755098"/>
    <lineage>
        <taxon>Bacteria</taxon>
        <taxon>Bacillati</taxon>
        <taxon>Actinomycetota</taxon>
        <taxon>Actinomycetes</taxon>
        <taxon>Micrococcales</taxon>
        <taxon>Dermabacteraceae</taxon>
        <taxon>Brachybacterium</taxon>
    </lineage>
</organism>
<dbReference type="PANTHER" id="PTHR43124:SF3">
    <property type="entry name" value="CHLORAMPHENICOL EFFLUX PUMP RV0191"/>
    <property type="match status" value="1"/>
</dbReference>
<accession>A0A921MWF3</accession>
<evidence type="ECO:0000313" key="9">
    <source>
        <dbReference type="Proteomes" id="UP000742460"/>
    </source>
</evidence>
<dbReference type="InterPro" id="IPR020846">
    <property type="entry name" value="MFS_dom"/>
</dbReference>
<dbReference type="GO" id="GO:0005886">
    <property type="term" value="C:plasma membrane"/>
    <property type="evidence" value="ECO:0007669"/>
    <property type="project" value="UniProtKB-SubCell"/>
</dbReference>
<feature type="transmembrane region" description="Helical" evidence="6">
    <location>
        <begin position="361"/>
        <end position="383"/>
    </location>
</feature>
<evidence type="ECO:0000256" key="5">
    <source>
        <dbReference type="ARBA" id="ARBA00023136"/>
    </source>
</evidence>
<feature type="transmembrane region" description="Helical" evidence="6">
    <location>
        <begin position="60"/>
        <end position="78"/>
    </location>
</feature>
<evidence type="ECO:0000256" key="1">
    <source>
        <dbReference type="ARBA" id="ARBA00004651"/>
    </source>
</evidence>
<comment type="subcellular location">
    <subcellularLocation>
        <location evidence="1">Cell membrane</location>
        <topology evidence="1">Multi-pass membrane protein</topology>
    </subcellularLocation>
</comment>
<dbReference type="InterPro" id="IPR036259">
    <property type="entry name" value="MFS_trans_sf"/>
</dbReference>
<keyword evidence="3 6" id="KW-0812">Transmembrane</keyword>
<dbReference type="InterPro" id="IPR011701">
    <property type="entry name" value="MFS"/>
</dbReference>
<dbReference type="EMBL" id="DYUE01000164">
    <property type="protein sequence ID" value="HJG91504.1"/>
    <property type="molecule type" value="Genomic_DNA"/>
</dbReference>
<gene>
    <name evidence="8" type="ORF">K8V81_07240</name>
</gene>
<dbReference type="InterPro" id="IPR050189">
    <property type="entry name" value="MFS_Efflux_Transporters"/>
</dbReference>
<dbReference type="Pfam" id="PF07690">
    <property type="entry name" value="MFS_1"/>
    <property type="match status" value="1"/>
</dbReference>
<dbReference type="Gene3D" id="1.20.1250.20">
    <property type="entry name" value="MFS general substrate transporter like domains"/>
    <property type="match status" value="2"/>
</dbReference>
<proteinExistence type="predicted"/>
<dbReference type="AlphaFoldDB" id="A0A921MWF3"/>
<feature type="domain" description="Major facilitator superfamily (MFS) profile" evidence="7">
    <location>
        <begin position="29"/>
        <end position="427"/>
    </location>
</feature>
<feature type="transmembrane region" description="Helical" evidence="6">
    <location>
        <begin position="237"/>
        <end position="258"/>
    </location>
</feature>
<comment type="caution">
    <text evidence="8">The sequence shown here is derived from an EMBL/GenBank/DDBJ whole genome shotgun (WGS) entry which is preliminary data.</text>
</comment>
<dbReference type="PANTHER" id="PTHR43124">
    <property type="entry name" value="PURINE EFFLUX PUMP PBUE"/>
    <property type="match status" value="1"/>
</dbReference>
<feature type="transmembrane region" description="Helical" evidence="6">
    <location>
        <begin position="184"/>
        <end position="206"/>
    </location>
</feature>
<evidence type="ECO:0000256" key="6">
    <source>
        <dbReference type="SAM" id="Phobius"/>
    </source>
</evidence>
<dbReference type="SUPFAM" id="SSF103473">
    <property type="entry name" value="MFS general substrate transporter"/>
    <property type="match status" value="1"/>
</dbReference>
<evidence type="ECO:0000313" key="8">
    <source>
        <dbReference type="EMBL" id="HJG91504.1"/>
    </source>
</evidence>
<feature type="transmembrane region" description="Helical" evidence="6">
    <location>
        <begin position="270"/>
        <end position="292"/>
    </location>
</feature>
<evidence type="ECO:0000259" key="7">
    <source>
        <dbReference type="PROSITE" id="PS50850"/>
    </source>
</evidence>
<feature type="transmembrane region" description="Helical" evidence="6">
    <location>
        <begin position="328"/>
        <end position="349"/>
    </location>
</feature>
<dbReference type="GO" id="GO:0022857">
    <property type="term" value="F:transmembrane transporter activity"/>
    <property type="evidence" value="ECO:0007669"/>
    <property type="project" value="InterPro"/>
</dbReference>
<feature type="transmembrane region" description="Helical" evidence="6">
    <location>
        <begin position="21"/>
        <end position="40"/>
    </location>
</feature>
<feature type="transmembrane region" description="Helical" evidence="6">
    <location>
        <begin position="90"/>
        <end position="109"/>
    </location>
</feature>
<evidence type="ECO:0000256" key="3">
    <source>
        <dbReference type="ARBA" id="ARBA00022692"/>
    </source>
</evidence>
<keyword evidence="2" id="KW-1003">Cell membrane</keyword>
<sequence>MAERHSVAPPSEPSRPVASRLGGARAYVVWIGAVMAYSVAVLQRTTMGVAGLEAADRFGASATIVSSFVVLQLGVYALAQIPAGMLLDRYGSRVTLVAGALLMGAGQLLMAQTETVGTAMIARIVLGAGDALTFSSAIRLVPAWFPAGRVPVLTQLTGILGQVGQIASAVPFVAVLSVAGWGTAFTSAASLSAIAALLVLLVVRATPPGVPRPRQRQDLRRIPLVLARILRHPSTQLGFFTHYTAGFTGIAFSMMWGYPYLTAGEGLSRPAASAVMTVLVVVAIIGGPLIGALTQRHPLRRSTLVLLIVAAIVVPLAALVLWPGPAPIWLLIVLVSGFSIGGPASSVGFDFPRTDLARHRLGTATGVVIMGGFLGGLTAILLIGVVLDLLRPDGNYDLEAFRLAFAVQLPMLAIGVVGMLVTRRNLRRRMSTHGQDVPPWRDVWRSGRWRQL</sequence>
<dbReference type="PROSITE" id="PS50850">
    <property type="entry name" value="MFS"/>
    <property type="match status" value="1"/>
</dbReference>
<evidence type="ECO:0000256" key="2">
    <source>
        <dbReference type="ARBA" id="ARBA00022475"/>
    </source>
</evidence>
<feature type="transmembrane region" description="Helical" evidence="6">
    <location>
        <begin position="304"/>
        <end position="322"/>
    </location>
</feature>